<dbReference type="STRING" id="1429867.A0A0G4PEE8"/>
<dbReference type="GO" id="GO:0016042">
    <property type="term" value="P:lipid catabolic process"/>
    <property type="evidence" value="ECO:0007669"/>
    <property type="project" value="UniProtKB-UniRule"/>
</dbReference>
<evidence type="ECO:0000256" key="4">
    <source>
        <dbReference type="PROSITE-ProRule" id="PRU01161"/>
    </source>
</evidence>
<evidence type="ECO:0000313" key="6">
    <source>
        <dbReference type="EMBL" id="CRL24693.1"/>
    </source>
</evidence>
<sequence length="365" mass="40468">MELTMRSKASEPLRILSLDGGGARGISSLLILERIMERIRDVEHLDYVPRPCEHFDLIGGTSTGGIIAIMLGRLGMTVDECIRVYRTVAERVFIPKRNAIIFARSNEALSARMFEEAIKETVREFCTDRECVNRRRNGLSAPPCGHSDLLFREQACTKTVVLSLTNDNIDARPTLFRTYDQSSLLKDCTIWEVARASSAAPTFFEPIKLGGGGAEYIDAGFGYNNPCDKLITEARNAFPGRSDLQILSIGTGHRGVVAIDDTRQSIIEALRRMATSSNEVAASLDDEYGDSGQYFRFNVEHGLENIASSDWNKGSTIAAHTSNYLSQNSRAIKKFANTFTRRGEQNKPDSPQFTKVLMISPPLNS</sequence>
<accession>A0A0G4PEE8</accession>
<evidence type="ECO:0000256" key="1">
    <source>
        <dbReference type="ARBA" id="ARBA00022801"/>
    </source>
</evidence>
<comment type="caution">
    <text evidence="4">Lacks conserved residue(s) required for the propagation of feature annotation.</text>
</comment>
<dbReference type="InterPro" id="IPR002641">
    <property type="entry name" value="PNPLA_dom"/>
</dbReference>
<dbReference type="GO" id="GO:0046486">
    <property type="term" value="P:glycerolipid metabolic process"/>
    <property type="evidence" value="ECO:0007669"/>
    <property type="project" value="UniProtKB-ARBA"/>
</dbReference>
<feature type="active site" description="Proton acceptor" evidence="4">
    <location>
        <position position="218"/>
    </location>
</feature>
<dbReference type="Proteomes" id="UP000053732">
    <property type="component" value="Unassembled WGS sequence"/>
</dbReference>
<keyword evidence="1 4" id="KW-0378">Hydrolase</keyword>
<feature type="short sequence motif" description="GXSXG" evidence="4">
    <location>
        <begin position="60"/>
        <end position="64"/>
    </location>
</feature>
<dbReference type="GO" id="GO:0016740">
    <property type="term" value="F:transferase activity"/>
    <property type="evidence" value="ECO:0007669"/>
    <property type="project" value="UniProtKB-KW"/>
</dbReference>
<dbReference type="GO" id="GO:0019369">
    <property type="term" value="P:arachidonate metabolic process"/>
    <property type="evidence" value="ECO:0007669"/>
    <property type="project" value="TreeGrafter"/>
</dbReference>
<dbReference type="SUPFAM" id="SSF52151">
    <property type="entry name" value="FabD/lysophospholipase-like"/>
    <property type="match status" value="1"/>
</dbReference>
<evidence type="ECO:0000259" key="5">
    <source>
        <dbReference type="PROSITE" id="PS51635"/>
    </source>
</evidence>
<protein>
    <submittedName>
        <fullName evidence="6">Acyl transferase/acyl hydrolase/lysophospholipase</fullName>
    </submittedName>
</protein>
<feature type="active site" description="Nucleophile" evidence="4">
    <location>
        <position position="62"/>
    </location>
</feature>
<dbReference type="Pfam" id="PF01734">
    <property type="entry name" value="Patatin"/>
    <property type="match status" value="1"/>
</dbReference>
<dbReference type="GO" id="GO:0047499">
    <property type="term" value="F:calcium-independent phospholipase A2 activity"/>
    <property type="evidence" value="ECO:0007669"/>
    <property type="project" value="TreeGrafter"/>
</dbReference>
<evidence type="ECO:0000256" key="3">
    <source>
        <dbReference type="ARBA" id="ARBA00023098"/>
    </source>
</evidence>
<dbReference type="Gene3D" id="3.40.1090.10">
    <property type="entry name" value="Cytosolic phospholipase A2 catalytic domain"/>
    <property type="match status" value="1"/>
</dbReference>
<reference evidence="6 7" key="1">
    <citation type="journal article" date="2014" name="Nat. Commun.">
        <title>Multiple recent horizontal transfers of a large genomic region in cheese making fungi.</title>
        <authorList>
            <person name="Cheeseman K."/>
            <person name="Ropars J."/>
            <person name="Renault P."/>
            <person name="Dupont J."/>
            <person name="Gouzy J."/>
            <person name="Branca A."/>
            <person name="Abraham A.L."/>
            <person name="Ceppi M."/>
            <person name="Conseiller E."/>
            <person name="Debuchy R."/>
            <person name="Malagnac F."/>
            <person name="Goarin A."/>
            <person name="Silar P."/>
            <person name="Lacoste S."/>
            <person name="Sallet E."/>
            <person name="Bensimon A."/>
            <person name="Giraud T."/>
            <person name="Brygoo Y."/>
        </authorList>
    </citation>
    <scope>NUCLEOTIDE SEQUENCE [LARGE SCALE GENOMIC DNA]</scope>
    <source>
        <strain evidence="7">FM 013</strain>
    </source>
</reference>
<evidence type="ECO:0000256" key="2">
    <source>
        <dbReference type="ARBA" id="ARBA00022963"/>
    </source>
</evidence>
<dbReference type="AlphaFoldDB" id="A0A0G4PEE8"/>
<name>A0A0G4PEE8_PENC3</name>
<dbReference type="InterPro" id="IPR016035">
    <property type="entry name" value="Acyl_Trfase/lysoPLipase"/>
</dbReference>
<dbReference type="EMBL" id="HG793145">
    <property type="protein sequence ID" value="CRL24693.1"/>
    <property type="molecule type" value="Genomic_DNA"/>
</dbReference>
<dbReference type="PANTHER" id="PTHR24185">
    <property type="entry name" value="CALCIUM-INDEPENDENT PHOSPHOLIPASE A2-GAMMA"/>
    <property type="match status" value="1"/>
</dbReference>
<proteinExistence type="predicted"/>
<keyword evidence="3 4" id="KW-0443">Lipid metabolism</keyword>
<organism evidence="6 7">
    <name type="scientific">Penicillium camemberti (strain FM 013)</name>
    <dbReference type="NCBI Taxonomy" id="1429867"/>
    <lineage>
        <taxon>Eukaryota</taxon>
        <taxon>Fungi</taxon>
        <taxon>Dikarya</taxon>
        <taxon>Ascomycota</taxon>
        <taxon>Pezizomycotina</taxon>
        <taxon>Eurotiomycetes</taxon>
        <taxon>Eurotiomycetidae</taxon>
        <taxon>Eurotiales</taxon>
        <taxon>Aspergillaceae</taxon>
        <taxon>Penicillium</taxon>
    </lineage>
</organism>
<keyword evidence="7" id="KW-1185">Reference proteome</keyword>
<evidence type="ECO:0000313" key="7">
    <source>
        <dbReference type="Proteomes" id="UP000053732"/>
    </source>
</evidence>
<keyword evidence="2 4" id="KW-0442">Lipid degradation</keyword>
<dbReference type="CDD" id="cd07216">
    <property type="entry name" value="Pat17_PNPLA8_PNPLA9_like3"/>
    <property type="match status" value="1"/>
</dbReference>
<feature type="domain" description="PNPLA" evidence="5">
    <location>
        <begin position="16"/>
        <end position="231"/>
    </location>
</feature>
<gene>
    <name evidence="6" type="ORF">PCAMFM013_S012g000303</name>
</gene>
<dbReference type="GO" id="GO:0016020">
    <property type="term" value="C:membrane"/>
    <property type="evidence" value="ECO:0007669"/>
    <property type="project" value="TreeGrafter"/>
</dbReference>
<feature type="short sequence motif" description="GXGXXG" evidence="4">
    <location>
        <begin position="20"/>
        <end position="25"/>
    </location>
</feature>
<dbReference type="PROSITE" id="PS51635">
    <property type="entry name" value="PNPLA"/>
    <property type="match status" value="1"/>
</dbReference>
<dbReference type="PANTHER" id="PTHR24185:SF1">
    <property type="entry name" value="CALCIUM-INDEPENDENT PHOSPHOLIPASE A2-GAMMA"/>
    <property type="match status" value="1"/>
</dbReference>
<keyword evidence="6" id="KW-0808">Transferase</keyword>